<protein>
    <submittedName>
        <fullName evidence="1">Uncharacterized protein</fullName>
    </submittedName>
</protein>
<dbReference type="HOGENOM" id="CLU_1714632_0_0_1"/>
<evidence type="ECO:0000313" key="1">
    <source>
        <dbReference type="EMBL" id="EZF53159.1"/>
    </source>
</evidence>
<proteinExistence type="predicted"/>
<accession>A0A022W4F5</accession>
<reference evidence="1" key="1">
    <citation type="submission" date="2014-02" db="EMBL/GenBank/DDBJ databases">
        <title>The Genome Sequence of Trichophyton rubrum (morphotype fischeri) CBS 288.86.</title>
        <authorList>
            <consortium name="The Broad Institute Genomics Platform"/>
            <person name="Cuomo C.A."/>
            <person name="White T.C."/>
            <person name="Graser Y."/>
            <person name="Martinez-Rossi N."/>
            <person name="Heitman J."/>
            <person name="Young S.K."/>
            <person name="Zeng Q."/>
            <person name="Gargeya S."/>
            <person name="Abouelleil A."/>
            <person name="Alvarado L."/>
            <person name="Chapman S.B."/>
            <person name="Gainer-Dewar J."/>
            <person name="Goldberg J."/>
            <person name="Griggs A."/>
            <person name="Gujja S."/>
            <person name="Hansen M."/>
            <person name="Howarth C."/>
            <person name="Imamovic A."/>
            <person name="Larimer J."/>
            <person name="Martinez D."/>
            <person name="Murphy C."/>
            <person name="Pearson M.D."/>
            <person name="Persinoti G."/>
            <person name="Poon T."/>
            <person name="Priest M."/>
            <person name="Roberts A.D."/>
            <person name="Saif S."/>
            <person name="Shea T.D."/>
            <person name="Sykes S.N."/>
            <person name="Wortman J."/>
            <person name="Nusbaum C."/>
            <person name="Birren B."/>
        </authorList>
    </citation>
    <scope>NUCLEOTIDE SEQUENCE [LARGE SCALE GENOMIC DNA]</scope>
    <source>
        <strain evidence="1">CBS 288.86</strain>
    </source>
</reference>
<name>A0A022W4F5_TRIRU</name>
<dbReference type="EMBL" id="KK207830">
    <property type="protein sequence ID" value="EZF53159.1"/>
    <property type="molecule type" value="Genomic_DNA"/>
</dbReference>
<dbReference type="AlphaFoldDB" id="A0A022W4F5"/>
<organism evidence="1">
    <name type="scientific">Trichophyton rubrum CBS 288.86</name>
    <dbReference type="NCBI Taxonomy" id="1215330"/>
    <lineage>
        <taxon>Eukaryota</taxon>
        <taxon>Fungi</taxon>
        <taxon>Dikarya</taxon>
        <taxon>Ascomycota</taxon>
        <taxon>Pezizomycotina</taxon>
        <taxon>Eurotiomycetes</taxon>
        <taxon>Eurotiomycetidae</taxon>
        <taxon>Onygenales</taxon>
        <taxon>Arthrodermataceae</taxon>
        <taxon>Trichophyton</taxon>
    </lineage>
</organism>
<gene>
    <name evidence="1" type="ORF">H103_03845</name>
</gene>
<sequence length="153" mass="17299">MDDMPHTPDKTRIQDADTEKLDIKRPERFSASLELVPPAQHPHYFSLFTPCLVWFISLPCIFNDLFLADTLSTPAISYATYVTSVLPIQTMAITSTFLRIQMAFGDAVHGQVLGFDILVPFVFGKPFLVGPSLIYHPPIQQYISFTTRHGYPH</sequence>
<dbReference type="Proteomes" id="UP000023758">
    <property type="component" value="Unassembled WGS sequence"/>
</dbReference>